<comment type="similarity">
    <text evidence="2">Belongs to the PBP/GOBP family.</text>
</comment>
<evidence type="ECO:0008006" key="6">
    <source>
        <dbReference type="Google" id="ProtNLM"/>
    </source>
</evidence>
<dbReference type="AlphaFoldDB" id="A0A182RME4"/>
<evidence type="ECO:0000256" key="1">
    <source>
        <dbReference type="ARBA" id="ARBA00004613"/>
    </source>
</evidence>
<sequence>MQSALHLLHLVTFSQLPLLLCSSLITPTVGNYGYSSNTTDDDRSSALSPDDTLFAHLRCFELFASKQSDDRDRDASIWLGWNEHYLQRTERTPKFVRCVLNRMGLYDGSSGQFNENLVRTQYNEYKQWMTLSEAAVEEFINDITEIGQLNTADDEAIYNTFETLFNNHSNAFFQLFLRDAEVLQNMYEDETFSVRKPNQTVVQFCELQMSAELWDDICLIRAYEISNHTEAMERHIACIFRGFQYLDANNSIDAQEIASDYELIESLNAASREYIQQCAINASQEDEVPKRGLAMYECLLDGMYSDAFKEAFDFREIRSGNLTFILKNLPYDRDQVKQQILALDKEHCNDHDQLGLRYTND</sequence>
<dbReference type="Pfam" id="PF01395">
    <property type="entry name" value="PBP_GOBP"/>
    <property type="match status" value="1"/>
</dbReference>
<evidence type="ECO:0000256" key="3">
    <source>
        <dbReference type="ARBA" id="ARBA00022525"/>
    </source>
</evidence>
<dbReference type="InterPro" id="IPR006170">
    <property type="entry name" value="PBP/GOBP"/>
</dbReference>
<dbReference type="GO" id="GO:0005576">
    <property type="term" value="C:extracellular region"/>
    <property type="evidence" value="ECO:0007669"/>
    <property type="project" value="UniProtKB-SubCell"/>
</dbReference>
<feature type="chain" id="PRO_5021479621" description="D7 protein" evidence="4">
    <location>
        <begin position="31"/>
        <end position="361"/>
    </location>
</feature>
<dbReference type="InterPro" id="IPR036728">
    <property type="entry name" value="PBP_GOBP_sf"/>
</dbReference>
<comment type="subcellular location">
    <subcellularLocation>
        <location evidence="1">Secreted</location>
    </subcellularLocation>
</comment>
<feature type="signal peptide" evidence="4">
    <location>
        <begin position="1"/>
        <end position="30"/>
    </location>
</feature>
<protein>
    <recommendedName>
        <fullName evidence="6">D7 protein</fullName>
    </recommendedName>
</protein>
<dbReference type="STRING" id="62324.A0A182RME4"/>
<dbReference type="VEuPathDB" id="VectorBase:AFUN2_010688"/>
<keyword evidence="4" id="KW-0732">Signal</keyword>
<evidence type="ECO:0000256" key="2">
    <source>
        <dbReference type="ARBA" id="ARBA00008098"/>
    </source>
</evidence>
<evidence type="ECO:0000313" key="5">
    <source>
        <dbReference type="EnsemblMetazoa" id="AFUN007416-PA"/>
    </source>
</evidence>
<accession>A0A182RME4</accession>
<evidence type="ECO:0000256" key="4">
    <source>
        <dbReference type="SAM" id="SignalP"/>
    </source>
</evidence>
<keyword evidence="3" id="KW-0964">Secreted</keyword>
<dbReference type="GO" id="GO:0005549">
    <property type="term" value="F:odorant binding"/>
    <property type="evidence" value="ECO:0007669"/>
    <property type="project" value="InterPro"/>
</dbReference>
<dbReference type="Gene3D" id="1.10.238.20">
    <property type="entry name" value="Pheromone/general odorant binding protein domain"/>
    <property type="match status" value="2"/>
</dbReference>
<dbReference type="EnsemblMetazoa" id="AFUN007416-RA">
    <property type="protein sequence ID" value="AFUN007416-PA"/>
    <property type="gene ID" value="AFUN007416"/>
</dbReference>
<dbReference type="VEuPathDB" id="VectorBase:AFUN007416"/>
<dbReference type="SUPFAM" id="SSF47565">
    <property type="entry name" value="Insect pheromone/odorant-binding proteins"/>
    <property type="match status" value="1"/>
</dbReference>
<organism evidence="5">
    <name type="scientific">Anopheles funestus</name>
    <name type="common">African malaria mosquito</name>
    <dbReference type="NCBI Taxonomy" id="62324"/>
    <lineage>
        <taxon>Eukaryota</taxon>
        <taxon>Metazoa</taxon>
        <taxon>Ecdysozoa</taxon>
        <taxon>Arthropoda</taxon>
        <taxon>Hexapoda</taxon>
        <taxon>Insecta</taxon>
        <taxon>Pterygota</taxon>
        <taxon>Neoptera</taxon>
        <taxon>Endopterygota</taxon>
        <taxon>Diptera</taxon>
        <taxon>Nematocera</taxon>
        <taxon>Culicoidea</taxon>
        <taxon>Culicidae</taxon>
        <taxon>Anophelinae</taxon>
        <taxon>Anopheles</taxon>
    </lineage>
</organism>
<proteinExistence type="inferred from homology"/>
<reference evidence="5" key="1">
    <citation type="submission" date="2020-05" db="UniProtKB">
        <authorList>
            <consortium name="EnsemblMetazoa"/>
        </authorList>
    </citation>
    <scope>IDENTIFICATION</scope>
    <source>
        <strain evidence="5">FUMOZ</strain>
    </source>
</reference>
<name>A0A182RME4_ANOFN</name>